<dbReference type="STRING" id="5762.D2V6S2"/>
<evidence type="ECO:0000256" key="3">
    <source>
        <dbReference type="PIRSR" id="PIRSR606689-1"/>
    </source>
</evidence>
<dbReference type="SUPFAM" id="SSF52540">
    <property type="entry name" value="P-loop containing nucleoside triphosphate hydrolases"/>
    <property type="match status" value="1"/>
</dbReference>
<dbReference type="InterPro" id="IPR024156">
    <property type="entry name" value="Small_GTPase_ARF"/>
</dbReference>
<proteinExistence type="predicted"/>
<dbReference type="Proteomes" id="UP000006671">
    <property type="component" value="Unassembled WGS sequence"/>
</dbReference>
<keyword evidence="1 3" id="KW-0547">Nucleotide-binding</keyword>
<dbReference type="OrthoDB" id="2011769at2759"/>
<dbReference type="GO" id="GO:0005525">
    <property type="term" value="F:GTP binding"/>
    <property type="evidence" value="ECO:0007669"/>
    <property type="project" value="UniProtKB-KW"/>
</dbReference>
<dbReference type="VEuPathDB" id="AmoebaDB:NAEGRDRAFT_31587"/>
<dbReference type="eggNOG" id="KOG0070">
    <property type="taxonomic scope" value="Eukaryota"/>
</dbReference>
<evidence type="ECO:0000256" key="2">
    <source>
        <dbReference type="ARBA" id="ARBA00023134"/>
    </source>
</evidence>
<reference evidence="4 5" key="1">
    <citation type="journal article" date="2010" name="Cell">
        <title>The genome of Naegleria gruberi illuminates early eukaryotic versatility.</title>
        <authorList>
            <person name="Fritz-Laylin L.K."/>
            <person name="Prochnik S.E."/>
            <person name="Ginger M.L."/>
            <person name="Dacks J.B."/>
            <person name="Carpenter M.L."/>
            <person name="Field M.C."/>
            <person name="Kuo A."/>
            <person name="Paredez A."/>
            <person name="Chapman J."/>
            <person name="Pham J."/>
            <person name="Shu S."/>
            <person name="Neupane R."/>
            <person name="Cipriano M."/>
            <person name="Mancuso J."/>
            <person name="Tu H."/>
            <person name="Salamov A."/>
            <person name="Lindquist E."/>
            <person name="Shapiro H."/>
            <person name="Lucas S."/>
            <person name="Grigoriev I.V."/>
            <person name="Cande W.Z."/>
            <person name="Fulton C."/>
            <person name="Rokhsar D.S."/>
            <person name="Dawson S.C."/>
        </authorList>
    </citation>
    <scope>NUCLEOTIDE SEQUENCE [LARGE SCALE GENOMIC DNA]</scope>
    <source>
        <strain evidence="4 5">NEG-M</strain>
    </source>
</reference>
<evidence type="ECO:0000313" key="4">
    <source>
        <dbReference type="EMBL" id="EFC47492.1"/>
    </source>
</evidence>
<keyword evidence="2 3" id="KW-0342">GTP-binding</keyword>
<dbReference type="AlphaFoldDB" id="D2V6S2"/>
<evidence type="ECO:0000313" key="5">
    <source>
        <dbReference type="Proteomes" id="UP000006671"/>
    </source>
</evidence>
<dbReference type="GO" id="GO:0003924">
    <property type="term" value="F:GTPase activity"/>
    <property type="evidence" value="ECO:0007669"/>
    <property type="project" value="InterPro"/>
</dbReference>
<dbReference type="InterPro" id="IPR027417">
    <property type="entry name" value="P-loop_NTPase"/>
</dbReference>
<dbReference type="KEGG" id="ngr:NAEGRDRAFT_31587"/>
<dbReference type="InParanoid" id="D2V6S2"/>
<evidence type="ECO:0000256" key="1">
    <source>
        <dbReference type="ARBA" id="ARBA00022741"/>
    </source>
</evidence>
<dbReference type="PANTHER" id="PTHR11711">
    <property type="entry name" value="ADP RIBOSYLATION FACTOR-RELATED"/>
    <property type="match status" value="1"/>
</dbReference>
<feature type="binding site" evidence="3">
    <location>
        <begin position="7"/>
        <end position="10"/>
    </location>
    <ligand>
        <name>GTP</name>
        <dbReference type="ChEBI" id="CHEBI:37565"/>
    </ligand>
</feature>
<keyword evidence="5" id="KW-1185">Reference proteome</keyword>
<dbReference type="GeneID" id="8861683"/>
<protein>
    <submittedName>
        <fullName evidence="4">Predicted protein</fullName>
    </submittedName>
</protein>
<dbReference type="RefSeq" id="XP_002680236.1">
    <property type="nucleotide sequence ID" value="XM_002680190.1"/>
</dbReference>
<dbReference type="Gene3D" id="3.40.50.300">
    <property type="entry name" value="P-loop containing nucleotide triphosphate hydrolases"/>
    <property type="match status" value="1"/>
</dbReference>
<dbReference type="EMBL" id="GG738854">
    <property type="protein sequence ID" value="EFC47492.1"/>
    <property type="molecule type" value="Genomic_DNA"/>
</dbReference>
<dbReference type="InterPro" id="IPR006689">
    <property type="entry name" value="Small_GTPase_ARF/SAR"/>
</dbReference>
<name>D2V6S2_NAEGR</name>
<dbReference type="Pfam" id="PF00025">
    <property type="entry name" value="Arf"/>
    <property type="match status" value="1"/>
</dbReference>
<accession>D2V6S2</accession>
<sequence>MLVIWANKQDLPNAVVDVDELTKILQLNSIKQTSYIQPCSAVRGTGLYEGLEWISNNL</sequence>
<organism evidence="5">
    <name type="scientific">Naegleria gruberi</name>
    <name type="common">Amoeba</name>
    <dbReference type="NCBI Taxonomy" id="5762"/>
    <lineage>
        <taxon>Eukaryota</taxon>
        <taxon>Discoba</taxon>
        <taxon>Heterolobosea</taxon>
        <taxon>Tetramitia</taxon>
        <taxon>Eutetramitia</taxon>
        <taxon>Vahlkampfiidae</taxon>
        <taxon>Naegleria</taxon>
    </lineage>
</organism>
<gene>
    <name evidence="4" type="ORF">NAEGRDRAFT_31587</name>
</gene>